<dbReference type="SUPFAM" id="SSF51905">
    <property type="entry name" value="FAD/NAD(P)-binding domain"/>
    <property type="match status" value="1"/>
</dbReference>
<dbReference type="InterPro" id="IPR036188">
    <property type="entry name" value="FAD/NAD-bd_sf"/>
</dbReference>
<feature type="domain" description="FAD-dependent protein C-terminal" evidence="1">
    <location>
        <begin position="269"/>
        <end position="467"/>
    </location>
</feature>
<dbReference type="PIRSF" id="PIRSF038984">
    <property type="entry name" value="FAD_binding_protein"/>
    <property type="match status" value="1"/>
</dbReference>
<dbReference type="Gene3D" id="3.50.50.60">
    <property type="entry name" value="FAD/NAD(P)-binding domain"/>
    <property type="match status" value="2"/>
</dbReference>
<dbReference type="InterPro" id="IPR028348">
    <property type="entry name" value="FAD-binding_protein"/>
</dbReference>
<dbReference type="Pfam" id="PF21688">
    <property type="entry name" value="FAD-depend_C"/>
    <property type="match status" value="1"/>
</dbReference>
<gene>
    <name evidence="2" type="ORF">JF259_07480</name>
</gene>
<protein>
    <submittedName>
        <fullName evidence="2">FAD-binding protein</fullName>
    </submittedName>
</protein>
<dbReference type="EMBL" id="JAELVQ010000007">
    <property type="protein sequence ID" value="MBJ6367926.1"/>
    <property type="molecule type" value="Genomic_DNA"/>
</dbReference>
<dbReference type="InterPro" id="IPR049516">
    <property type="entry name" value="FAD-depend_C"/>
</dbReference>
<reference evidence="2" key="1">
    <citation type="submission" date="2020-12" db="EMBL/GenBank/DDBJ databases">
        <title>Snuella sp. nov., isolated from sediment in Incheon.</title>
        <authorList>
            <person name="Kim W."/>
        </authorList>
    </citation>
    <scope>NUCLEOTIDE SEQUENCE</scope>
    <source>
        <strain evidence="2">CAU 1569</strain>
    </source>
</reference>
<keyword evidence="3" id="KW-1185">Reference proteome</keyword>
<dbReference type="PANTHER" id="PTHR42842:SF3">
    <property type="entry name" value="FAD_NAD(P)-BINDING OXIDOREDUCTASE FAMILY PROTEIN"/>
    <property type="match status" value="1"/>
</dbReference>
<dbReference type="Proteomes" id="UP000610931">
    <property type="component" value="Unassembled WGS sequence"/>
</dbReference>
<proteinExistence type="predicted"/>
<dbReference type="PANTHER" id="PTHR42842">
    <property type="entry name" value="FAD/NAD(P)-BINDING OXIDOREDUCTASE"/>
    <property type="match status" value="1"/>
</dbReference>
<organism evidence="2 3">
    <name type="scientific">Snuella sedimenti</name>
    <dbReference type="NCBI Taxonomy" id="2798802"/>
    <lineage>
        <taxon>Bacteria</taxon>
        <taxon>Pseudomonadati</taxon>
        <taxon>Bacteroidota</taxon>
        <taxon>Flavobacteriia</taxon>
        <taxon>Flavobacteriales</taxon>
        <taxon>Flavobacteriaceae</taxon>
        <taxon>Snuella</taxon>
    </lineage>
</organism>
<evidence type="ECO:0000313" key="3">
    <source>
        <dbReference type="Proteomes" id="UP000610931"/>
    </source>
</evidence>
<name>A0A8J7LT55_9FLAO</name>
<evidence type="ECO:0000259" key="1">
    <source>
        <dbReference type="Pfam" id="PF21688"/>
    </source>
</evidence>
<dbReference type="Gene3D" id="3.30.70.2700">
    <property type="match status" value="1"/>
</dbReference>
<sequence length="518" mass="57217">MVKELQLRVTLKEEALSDILLIKSASFLGIDKNDISGVKVLRKSIDARKPKIIINYKVAVYIKEPLPQSSQYQFNYKDVSKSKPIHIIGFGPAGMYAALRCIELGFKPIVLERGKNVRDRRRDLRAINQEHFVNEDSNYCFGEGGAGTYSDGKLYTRSLKRGDVRRIFENLVFHGATEQILIDAHPHIGTNKLPKVVQNIRETILKYGGEIHFETRVVDFTIKNNSIQSVHLQNGDEMAVSRVILATGHSARDIFYLLAKKQIALEAKSFAMGVRVEHPQHIIDGIQYHCNGERDPLLPAASYSLVQQVNNRGVYSFCMCPGGFIVPAATNNGEVVVNGMSPSKRNNLFANSGIVVEINADTDLHKYERFGALKGLEYQKNLEKLAFTAGGRSQVAPAQRLTDFVEGRLSPQLNPCSYQPGLKSAPLHSLLPKLIGSRLRKGFQAFGQKMKGYYTEEANIVGVESRTSSPVCIPRNEQLEHPEVKGLFPCGEGGGYAGGIVSAAMDGERCAEAAIVGL</sequence>
<dbReference type="RefSeq" id="WP_199114688.1">
    <property type="nucleotide sequence ID" value="NZ_JAELVQ010000007.1"/>
</dbReference>
<evidence type="ECO:0000313" key="2">
    <source>
        <dbReference type="EMBL" id="MBJ6367926.1"/>
    </source>
</evidence>
<dbReference type="PRINTS" id="PR00411">
    <property type="entry name" value="PNDRDTASEI"/>
</dbReference>
<accession>A0A8J7LT55</accession>
<dbReference type="AlphaFoldDB" id="A0A8J7LT55"/>
<comment type="caution">
    <text evidence="2">The sequence shown here is derived from an EMBL/GenBank/DDBJ whole genome shotgun (WGS) entry which is preliminary data.</text>
</comment>